<keyword evidence="2 8" id="KW-0813">Transport</keyword>
<evidence type="ECO:0000256" key="3">
    <source>
        <dbReference type="ARBA" id="ARBA00022452"/>
    </source>
</evidence>
<name>A0ABW3SNN7_9BACT</name>
<comment type="caution">
    <text evidence="13">The sequence shown here is derived from an EMBL/GenBank/DDBJ whole genome shotgun (WGS) entry which is preliminary data.</text>
</comment>
<feature type="chain" id="PRO_5046793628" evidence="10">
    <location>
        <begin position="20"/>
        <end position="759"/>
    </location>
</feature>
<dbReference type="InterPro" id="IPR008969">
    <property type="entry name" value="CarboxyPept-like_regulatory"/>
</dbReference>
<evidence type="ECO:0000256" key="1">
    <source>
        <dbReference type="ARBA" id="ARBA00004571"/>
    </source>
</evidence>
<dbReference type="SUPFAM" id="SSF56935">
    <property type="entry name" value="Porins"/>
    <property type="match status" value="1"/>
</dbReference>
<evidence type="ECO:0000256" key="2">
    <source>
        <dbReference type="ARBA" id="ARBA00022448"/>
    </source>
</evidence>
<keyword evidence="10" id="KW-0732">Signal</keyword>
<dbReference type="RefSeq" id="WP_377525707.1">
    <property type="nucleotide sequence ID" value="NZ_JBHTLD010000059.1"/>
</dbReference>
<evidence type="ECO:0000256" key="5">
    <source>
        <dbReference type="ARBA" id="ARBA00023077"/>
    </source>
</evidence>
<proteinExistence type="inferred from homology"/>
<gene>
    <name evidence="13" type="ORF">ACFQ2O_08575</name>
</gene>
<dbReference type="InterPro" id="IPR000531">
    <property type="entry name" value="Beta-barrel_TonB"/>
</dbReference>
<keyword evidence="7 8" id="KW-0998">Cell outer membrane</keyword>
<keyword evidence="4 8" id="KW-0812">Transmembrane</keyword>
<keyword evidence="14" id="KW-1185">Reference proteome</keyword>
<dbReference type="InterPro" id="IPR037066">
    <property type="entry name" value="Plug_dom_sf"/>
</dbReference>
<keyword evidence="5 9" id="KW-0798">TonB box</keyword>
<dbReference type="SUPFAM" id="SSF49464">
    <property type="entry name" value="Carboxypeptidase regulatory domain-like"/>
    <property type="match status" value="1"/>
</dbReference>
<feature type="signal peptide" evidence="10">
    <location>
        <begin position="1"/>
        <end position="19"/>
    </location>
</feature>
<dbReference type="Gene3D" id="2.40.170.20">
    <property type="entry name" value="TonB-dependent receptor, beta-barrel domain"/>
    <property type="match status" value="1"/>
</dbReference>
<dbReference type="PROSITE" id="PS52016">
    <property type="entry name" value="TONB_DEPENDENT_REC_3"/>
    <property type="match status" value="1"/>
</dbReference>
<dbReference type="InterPro" id="IPR039426">
    <property type="entry name" value="TonB-dep_rcpt-like"/>
</dbReference>
<dbReference type="Proteomes" id="UP001597094">
    <property type="component" value="Unassembled WGS sequence"/>
</dbReference>
<accession>A0ABW3SNN7</accession>
<keyword evidence="6 8" id="KW-0472">Membrane</keyword>
<evidence type="ECO:0000256" key="10">
    <source>
        <dbReference type="SAM" id="SignalP"/>
    </source>
</evidence>
<evidence type="ECO:0000313" key="14">
    <source>
        <dbReference type="Proteomes" id="UP001597094"/>
    </source>
</evidence>
<keyword evidence="13" id="KW-0675">Receptor</keyword>
<evidence type="ECO:0000259" key="12">
    <source>
        <dbReference type="Pfam" id="PF07715"/>
    </source>
</evidence>
<feature type="domain" description="TonB-dependent receptor-like beta-barrel" evidence="11">
    <location>
        <begin position="299"/>
        <end position="721"/>
    </location>
</feature>
<keyword evidence="3 8" id="KW-1134">Transmembrane beta strand</keyword>
<dbReference type="Pfam" id="PF07715">
    <property type="entry name" value="Plug"/>
    <property type="match status" value="1"/>
</dbReference>
<evidence type="ECO:0000256" key="7">
    <source>
        <dbReference type="ARBA" id="ARBA00023237"/>
    </source>
</evidence>
<feature type="domain" description="TonB-dependent receptor plug" evidence="12">
    <location>
        <begin position="120"/>
        <end position="225"/>
    </location>
</feature>
<dbReference type="PANTHER" id="PTHR30069:SF57">
    <property type="entry name" value="TONB-DEPENDENT RECEPTOR"/>
    <property type="match status" value="1"/>
</dbReference>
<dbReference type="Gene3D" id="2.170.130.10">
    <property type="entry name" value="TonB-dependent receptor, plug domain"/>
    <property type="match status" value="1"/>
</dbReference>
<evidence type="ECO:0000256" key="6">
    <source>
        <dbReference type="ARBA" id="ARBA00023136"/>
    </source>
</evidence>
<comment type="subcellular location">
    <subcellularLocation>
        <location evidence="1 8">Cell outer membrane</location>
        <topology evidence="1 8">Multi-pass membrane protein</topology>
    </subcellularLocation>
</comment>
<evidence type="ECO:0000259" key="11">
    <source>
        <dbReference type="Pfam" id="PF00593"/>
    </source>
</evidence>
<organism evidence="13 14">
    <name type="scientific">Pontibacter rugosus</name>
    <dbReference type="NCBI Taxonomy" id="1745966"/>
    <lineage>
        <taxon>Bacteria</taxon>
        <taxon>Pseudomonadati</taxon>
        <taxon>Bacteroidota</taxon>
        <taxon>Cytophagia</taxon>
        <taxon>Cytophagales</taxon>
        <taxon>Hymenobacteraceae</taxon>
        <taxon>Pontibacter</taxon>
    </lineage>
</organism>
<comment type="similarity">
    <text evidence="8 9">Belongs to the TonB-dependent receptor family.</text>
</comment>
<dbReference type="Gene3D" id="2.60.40.1120">
    <property type="entry name" value="Carboxypeptidase-like, regulatory domain"/>
    <property type="match status" value="1"/>
</dbReference>
<sequence length="759" mass="83960">MKSKILLLFLLLSFSETYGQGHGSISGEVSSDKGAVPYASVGILKSAWGISTDAGGNYTLARIPEGTHELMVSAIGFKPARQTVKVVADSAILVNVYLEEANATLNEVVVTGTRTERRRLESPVAVNVLDGRIFSLTQSNTLSEGLCFQPGLRMETDCQTCNYTQLRMNGLGGSYSQVLINSRPVFNSLMSLYGLEQIPANMVERVEVVRGGGSVLYGSSAIAGTVNIITKEPEDNTYTLASNSSVIDGAAWDHFINANVNTVNESRNAGVSFFASHRDKEAYDANADGFSELPELLNNSFGFNSFFKPTLYDKLEINGWSINEERHGGNKLDGPADRADQSEYRLQNILVGGFNWDHRSRDGNSSFSLYGSGQNTKRTHYTGIDQSDGWGSTQNHTLQVGFQYNYTSHDFLGGTNTFTAGAEHLYDDTFDEIKAYDYLIDQRTNLTGVFLQSDWDINAAFTVLAGVRANKHTYVDKLILTPRLNLLYKLGTTTQLRASYARGFRAPQAFETDMHIAFAGGGISLIQLDPNLREEKSNSFNVSMDFNKASEEMIFGFTVDGFYTRLIDAFVLEEIGTDASGNQQLLRKNGSNSTVKGVTLEGRLNYDQRFQLETGITMQQSLYDTPVAWSSTIAGTRAYLRSPNTYGYYVLTLLPQSRFNTTFSGVYTGSMQVPHFAGAPGVVEDVLYTSPTFMENNVKLSYRFTLRSIAKDLQLSMGVQNMFNAYQKDFDIGAYRDSNYVYGPARPRTFFFGLKFGLM</sequence>
<evidence type="ECO:0000256" key="9">
    <source>
        <dbReference type="RuleBase" id="RU003357"/>
    </source>
</evidence>
<evidence type="ECO:0000256" key="8">
    <source>
        <dbReference type="PROSITE-ProRule" id="PRU01360"/>
    </source>
</evidence>
<dbReference type="EMBL" id="JBHTLD010000059">
    <property type="protein sequence ID" value="MFD1186255.1"/>
    <property type="molecule type" value="Genomic_DNA"/>
</dbReference>
<dbReference type="PANTHER" id="PTHR30069">
    <property type="entry name" value="TONB-DEPENDENT OUTER MEMBRANE RECEPTOR"/>
    <property type="match status" value="1"/>
</dbReference>
<evidence type="ECO:0000256" key="4">
    <source>
        <dbReference type="ARBA" id="ARBA00022692"/>
    </source>
</evidence>
<dbReference type="Pfam" id="PF00593">
    <property type="entry name" value="TonB_dep_Rec_b-barrel"/>
    <property type="match status" value="1"/>
</dbReference>
<evidence type="ECO:0000313" key="13">
    <source>
        <dbReference type="EMBL" id="MFD1186255.1"/>
    </source>
</evidence>
<reference evidence="14" key="1">
    <citation type="journal article" date="2019" name="Int. J. Syst. Evol. Microbiol.">
        <title>The Global Catalogue of Microorganisms (GCM) 10K type strain sequencing project: providing services to taxonomists for standard genome sequencing and annotation.</title>
        <authorList>
            <consortium name="The Broad Institute Genomics Platform"/>
            <consortium name="The Broad Institute Genome Sequencing Center for Infectious Disease"/>
            <person name="Wu L."/>
            <person name="Ma J."/>
        </authorList>
    </citation>
    <scope>NUCLEOTIDE SEQUENCE [LARGE SCALE GENOMIC DNA]</scope>
    <source>
        <strain evidence="14">JCM 31319</strain>
    </source>
</reference>
<dbReference type="Pfam" id="PF13715">
    <property type="entry name" value="CarbopepD_reg_2"/>
    <property type="match status" value="1"/>
</dbReference>
<dbReference type="InterPro" id="IPR036942">
    <property type="entry name" value="Beta-barrel_TonB_sf"/>
</dbReference>
<dbReference type="InterPro" id="IPR012910">
    <property type="entry name" value="Plug_dom"/>
</dbReference>
<protein>
    <submittedName>
        <fullName evidence="13">TonB-dependent receptor domain-containing protein</fullName>
    </submittedName>
</protein>